<keyword evidence="3" id="KW-1185">Reference proteome</keyword>
<dbReference type="AlphaFoldDB" id="A0A387FJI1"/>
<evidence type="ECO:0000313" key="2">
    <source>
        <dbReference type="EMBL" id="AYG58483.1"/>
    </source>
</evidence>
<dbReference type="OrthoDB" id="9791866at2"/>
<evidence type="ECO:0000259" key="1">
    <source>
        <dbReference type="Pfam" id="PF00149"/>
    </source>
</evidence>
<organism evidence="2 3">
    <name type="scientific">Rhizobium jaguaris</name>
    <dbReference type="NCBI Taxonomy" id="1312183"/>
    <lineage>
        <taxon>Bacteria</taxon>
        <taxon>Pseudomonadati</taxon>
        <taxon>Pseudomonadota</taxon>
        <taxon>Alphaproteobacteria</taxon>
        <taxon>Hyphomicrobiales</taxon>
        <taxon>Rhizobiaceae</taxon>
        <taxon>Rhizobium/Agrobacterium group</taxon>
        <taxon>Rhizobium</taxon>
    </lineage>
</organism>
<dbReference type="InterPro" id="IPR004843">
    <property type="entry name" value="Calcineurin-like_PHP"/>
</dbReference>
<dbReference type="GO" id="GO:0047734">
    <property type="term" value="F:CDP-glycerol diphosphatase activity"/>
    <property type="evidence" value="ECO:0007669"/>
    <property type="project" value="TreeGrafter"/>
</dbReference>
<proteinExistence type="predicted"/>
<dbReference type="KEGG" id="rjg:CCGE525_06400"/>
<dbReference type="GO" id="GO:0047631">
    <property type="term" value="F:ADP-ribose diphosphatase activity"/>
    <property type="evidence" value="ECO:0007669"/>
    <property type="project" value="TreeGrafter"/>
</dbReference>
<evidence type="ECO:0000313" key="3">
    <source>
        <dbReference type="Proteomes" id="UP000282195"/>
    </source>
</evidence>
<feature type="domain" description="Calcineurin-like phosphoesterase" evidence="1">
    <location>
        <begin position="9"/>
        <end position="230"/>
    </location>
</feature>
<dbReference type="Gene3D" id="3.60.21.10">
    <property type="match status" value="1"/>
</dbReference>
<protein>
    <submittedName>
        <fullName evidence="2">Phosphatase</fullName>
    </submittedName>
</protein>
<name>A0A387FJI1_9HYPH</name>
<dbReference type="RefSeq" id="WP_120703557.1">
    <property type="nucleotide sequence ID" value="NZ_CP032694.1"/>
</dbReference>
<sequence length="291" mass="32017">MPSPSTPLFRFGVVADPQYAALGPNLALDRYPAKSLAKLEEAIAEFNRHDLAFVVTLGDIIDGGWESFDLVLPVYETLRHARHFLLGNHDFAVAAEHLTKVANRVGMPSAYYDFAHAGYRFIALDGNEISLFAPPEGDPRRDDAKALMKALHDAGALNPHRWNASVSDAQYTWLAAKLQDAKAAGEKVIVMNHYPIFPENSHNAFDSDSMLALLAEHDHVVAYLSGHNHAGNFGVVDGIYFINFKGMVDTEDSNAYAIVSVYEDRLEIAGFGREESRVLALQALNETSGIF</sequence>
<dbReference type="PANTHER" id="PTHR16509:SF1">
    <property type="entry name" value="MANGANESE-DEPENDENT ADP-RIBOSE_CDP-ALCOHOL DIPHOSPHATASE"/>
    <property type="match status" value="1"/>
</dbReference>
<dbReference type="GO" id="GO:0030145">
    <property type="term" value="F:manganese ion binding"/>
    <property type="evidence" value="ECO:0007669"/>
    <property type="project" value="TreeGrafter"/>
</dbReference>
<gene>
    <name evidence="2" type="ORF">CCGE525_06400</name>
</gene>
<dbReference type="Pfam" id="PF00149">
    <property type="entry name" value="Metallophos"/>
    <property type="match status" value="1"/>
</dbReference>
<dbReference type="EMBL" id="CP032694">
    <property type="protein sequence ID" value="AYG58483.1"/>
    <property type="molecule type" value="Genomic_DNA"/>
</dbReference>
<dbReference type="GO" id="GO:0008663">
    <property type="term" value="F:2',3'-cyclic-nucleotide 2'-phosphodiesterase activity"/>
    <property type="evidence" value="ECO:0007669"/>
    <property type="project" value="TreeGrafter"/>
</dbReference>
<dbReference type="InterPro" id="IPR029052">
    <property type="entry name" value="Metallo-depent_PP-like"/>
</dbReference>
<dbReference type="PANTHER" id="PTHR16509">
    <property type="match status" value="1"/>
</dbReference>
<dbReference type="SUPFAM" id="SSF56300">
    <property type="entry name" value="Metallo-dependent phosphatases"/>
    <property type="match status" value="1"/>
</dbReference>
<reference evidence="2 3" key="1">
    <citation type="submission" date="2018-10" db="EMBL/GenBank/DDBJ databases">
        <title>Rhizobium etli, R. leguminosarum and a new Rhizobium genospecies from Phaseolus dumosus.</title>
        <authorList>
            <person name="Ramirez-Puebla S.T."/>
            <person name="Rogel-Hernandez M.A."/>
            <person name="Guerrero G."/>
            <person name="Ormeno-Orrillo E."/>
            <person name="Martinez-Romero J.C."/>
            <person name="Negrete-Yankelevich S."/>
            <person name="Martinez-Romero E."/>
        </authorList>
    </citation>
    <scope>NUCLEOTIDE SEQUENCE [LARGE SCALE GENOMIC DNA]</scope>
    <source>
        <strain evidence="2 3">CCGE525</strain>
    </source>
</reference>
<dbReference type="Proteomes" id="UP000282195">
    <property type="component" value="Chromosome"/>
</dbReference>
<accession>A0A387FJI1</accession>